<dbReference type="EMBL" id="JAULJQ010000007">
    <property type="protein sequence ID" value="MDO2409792.1"/>
    <property type="molecule type" value="Genomic_DNA"/>
</dbReference>
<feature type="transmembrane region" description="Helical" evidence="6">
    <location>
        <begin position="109"/>
        <end position="131"/>
    </location>
</feature>
<dbReference type="PANTHER" id="PTHR30086:SF20">
    <property type="entry name" value="ARGININE EXPORTER PROTEIN ARGO-RELATED"/>
    <property type="match status" value="1"/>
</dbReference>
<dbReference type="PANTHER" id="PTHR30086">
    <property type="entry name" value="ARGININE EXPORTER PROTEIN ARGO"/>
    <property type="match status" value="1"/>
</dbReference>
<feature type="transmembrane region" description="Helical" evidence="6">
    <location>
        <begin position="179"/>
        <end position="200"/>
    </location>
</feature>
<sequence length="208" mass="22704">MNLELLWIYILSVIVFIITPGPVTALILKNTSSGGFKKAFWTILGTDFGSLILIAFALLGILGIFNISNDFFTIFSFCGAVFIFFLGLRGLVADIGKNSANIAPKAKGAFSAGFILTVSNPKEIIFIMTFLPQFTQILPDLHASLALLVALWVGLDIFVLCAFSFGASKIKALESYSRYIGLLSDVILMFVGILGVAFYWGDFWAIVF</sequence>
<feature type="transmembrane region" description="Helical" evidence="6">
    <location>
        <begin position="6"/>
        <end position="28"/>
    </location>
</feature>
<evidence type="ECO:0000256" key="6">
    <source>
        <dbReference type="SAM" id="Phobius"/>
    </source>
</evidence>
<evidence type="ECO:0000256" key="4">
    <source>
        <dbReference type="ARBA" id="ARBA00022989"/>
    </source>
</evidence>
<keyword evidence="8" id="KW-1185">Reference proteome</keyword>
<proteinExistence type="predicted"/>
<feature type="transmembrane region" description="Helical" evidence="6">
    <location>
        <begin position="40"/>
        <end position="65"/>
    </location>
</feature>
<protein>
    <submittedName>
        <fullName evidence="7">LysE family translocator</fullName>
    </submittedName>
</protein>
<comment type="subcellular location">
    <subcellularLocation>
        <location evidence="1">Cell membrane</location>
        <topology evidence="1">Multi-pass membrane protein</topology>
    </subcellularLocation>
</comment>
<evidence type="ECO:0000313" key="8">
    <source>
        <dbReference type="Proteomes" id="UP001171111"/>
    </source>
</evidence>
<dbReference type="RefSeq" id="WP_302244573.1">
    <property type="nucleotide sequence ID" value="NZ_JAULJQ010000007.1"/>
</dbReference>
<evidence type="ECO:0000256" key="3">
    <source>
        <dbReference type="ARBA" id="ARBA00022692"/>
    </source>
</evidence>
<keyword evidence="4 6" id="KW-1133">Transmembrane helix</keyword>
<evidence type="ECO:0000256" key="2">
    <source>
        <dbReference type="ARBA" id="ARBA00022475"/>
    </source>
</evidence>
<keyword evidence="5 6" id="KW-0472">Membrane</keyword>
<keyword evidence="2" id="KW-1003">Cell membrane</keyword>
<evidence type="ECO:0000256" key="5">
    <source>
        <dbReference type="ARBA" id="ARBA00023136"/>
    </source>
</evidence>
<dbReference type="Proteomes" id="UP001171111">
    <property type="component" value="Unassembled WGS sequence"/>
</dbReference>
<feature type="transmembrane region" description="Helical" evidence="6">
    <location>
        <begin position="71"/>
        <end position="88"/>
    </location>
</feature>
<gene>
    <name evidence="7" type="ORF">Q2362_06735</name>
</gene>
<reference evidence="7 8" key="1">
    <citation type="submission" date="2023-06" db="EMBL/GenBank/DDBJ databases">
        <title>Campylobacter magnum sp. nov., isolated from cecal contents of domestic pigs (Sus scrofa domesticus).</title>
        <authorList>
            <person name="Papic B."/>
            <person name="Gruntar I."/>
        </authorList>
    </citation>
    <scope>NUCLEOTIDE SEQUENCE [LARGE SCALE GENOMIC DNA]</scope>
    <source>
        <strain evidence="8">34484-21</strain>
    </source>
</reference>
<evidence type="ECO:0000256" key="1">
    <source>
        <dbReference type="ARBA" id="ARBA00004651"/>
    </source>
</evidence>
<feature type="transmembrane region" description="Helical" evidence="6">
    <location>
        <begin position="143"/>
        <end position="167"/>
    </location>
</feature>
<dbReference type="InterPro" id="IPR001123">
    <property type="entry name" value="LeuE-type"/>
</dbReference>
<comment type="caution">
    <text evidence="7">The sequence shown here is derived from an EMBL/GenBank/DDBJ whole genome shotgun (WGS) entry which is preliminary data.</text>
</comment>
<keyword evidence="3 6" id="KW-0812">Transmembrane</keyword>
<organism evidence="7 8">
    <name type="scientific">Campylobacter magnus</name>
    <dbReference type="NCBI Taxonomy" id="3026462"/>
    <lineage>
        <taxon>Bacteria</taxon>
        <taxon>Pseudomonadati</taxon>
        <taxon>Campylobacterota</taxon>
        <taxon>Epsilonproteobacteria</taxon>
        <taxon>Campylobacterales</taxon>
        <taxon>Campylobacteraceae</taxon>
        <taxon>Campylobacter</taxon>
    </lineage>
</organism>
<accession>A0ABT8T7U8</accession>
<dbReference type="Pfam" id="PF01810">
    <property type="entry name" value="LysE"/>
    <property type="match status" value="1"/>
</dbReference>
<evidence type="ECO:0000313" key="7">
    <source>
        <dbReference type="EMBL" id="MDO2409792.1"/>
    </source>
</evidence>
<name>A0ABT8T7U8_9BACT</name>